<feature type="transmembrane region" description="Helical" evidence="13">
    <location>
        <begin position="224"/>
        <end position="244"/>
    </location>
</feature>
<feature type="transmembrane region" description="Helical" evidence="13">
    <location>
        <begin position="476"/>
        <end position="497"/>
    </location>
</feature>
<comment type="caution">
    <text evidence="15">The sequence shown here is derived from an EMBL/GenBank/DDBJ whole genome shotgun (WGS) entry which is preliminary data.</text>
</comment>
<dbReference type="GO" id="GO:0005886">
    <property type="term" value="C:plasma membrane"/>
    <property type="evidence" value="ECO:0007669"/>
    <property type="project" value="UniProtKB-SubCell"/>
</dbReference>
<feature type="region of interest" description="Disordered" evidence="12">
    <location>
        <begin position="672"/>
        <end position="712"/>
    </location>
</feature>
<keyword evidence="10" id="KW-0739">Sodium transport</keyword>
<dbReference type="VEuPathDB" id="VectorBase:AGAP005795"/>
<dbReference type="PaxDb" id="7165-AGAP005795-PA"/>
<feature type="transmembrane region" description="Helical" evidence="13">
    <location>
        <begin position="444"/>
        <end position="469"/>
    </location>
</feature>
<evidence type="ECO:0000256" key="14">
    <source>
        <dbReference type="SAM" id="SignalP"/>
    </source>
</evidence>
<dbReference type="PANTHER" id="PTHR42985:SF39">
    <property type="entry name" value="GH10366P"/>
    <property type="match status" value="1"/>
</dbReference>
<feature type="chain" id="PRO_5014588234" evidence="14">
    <location>
        <begin position="20"/>
        <end position="712"/>
    </location>
</feature>
<evidence type="ECO:0000256" key="1">
    <source>
        <dbReference type="ARBA" id="ARBA00004651"/>
    </source>
</evidence>
<feature type="transmembrane region" description="Helical" evidence="13">
    <location>
        <begin position="163"/>
        <end position="188"/>
    </location>
</feature>
<keyword evidence="14" id="KW-0732">Signal</keyword>
<dbReference type="AlphaFoldDB" id="Q7Q6K4"/>
<evidence type="ECO:0000313" key="15">
    <source>
        <dbReference type="EMBL" id="EAA11888.4"/>
    </source>
</evidence>
<dbReference type="STRING" id="7165.Q7Q6K4"/>
<organism evidence="15">
    <name type="scientific">Anopheles gambiae</name>
    <name type="common">African malaria mosquito</name>
    <dbReference type="NCBI Taxonomy" id="7165"/>
    <lineage>
        <taxon>Eukaryota</taxon>
        <taxon>Metazoa</taxon>
        <taxon>Ecdysozoa</taxon>
        <taxon>Arthropoda</taxon>
        <taxon>Hexapoda</taxon>
        <taxon>Insecta</taxon>
        <taxon>Pterygota</taxon>
        <taxon>Neoptera</taxon>
        <taxon>Endopterygota</taxon>
        <taxon>Diptera</taxon>
        <taxon>Nematocera</taxon>
        <taxon>Culicoidea</taxon>
        <taxon>Culicidae</taxon>
        <taxon>Anophelinae</taxon>
        <taxon>Anopheles</taxon>
    </lineage>
</organism>
<evidence type="ECO:0000256" key="11">
    <source>
        <dbReference type="RuleBase" id="RU362091"/>
    </source>
</evidence>
<keyword evidence="3" id="KW-0813">Transport</keyword>
<evidence type="ECO:0000256" key="2">
    <source>
        <dbReference type="ARBA" id="ARBA00006434"/>
    </source>
</evidence>
<evidence type="ECO:0000256" key="9">
    <source>
        <dbReference type="ARBA" id="ARBA00023136"/>
    </source>
</evidence>
<feature type="transmembrane region" description="Helical" evidence="13">
    <location>
        <begin position="274"/>
        <end position="292"/>
    </location>
</feature>
<dbReference type="InterPro" id="IPR051163">
    <property type="entry name" value="Sodium:Solute_Symporter_SSF"/>
</dbReference>
<dbReference type="PANTHER" id="PTHR42985">
    <property type="entry name" value="SODIUM-COUPLED MONOCARBOXYLATE TRANSPORTER"/>
    <property type="match status" value="1"/>
</dbReference>
<reference evidence="15" key="2">
    <citation type="submission" date="2002-03" db="EMBL/GenBank/DDBJ databases">
        <authorList>
            <consortium name="The Anopheles Genome Sequencing Consortium"/>
        </authorList>
    </citation>
    <scope>NUCLEOTIDE SEQUENCE</scope>
    <source>
        <strain evidence="15">PEST</strain>
    </source>
</reference>
<dbReference type="HOGENOM" id="CLU_018808_11_1_1"/>
<feature type="transmembrane region" description="Helical" evidence="13">
    <location>
        <begin position="81"/>
        <end position="107"/>
    </location>
</feature>
<dbReference type="FunCoup" id="Q7Q6K4">
    <property type="interactions" value="2"/>
</dbReference>
<evidence type="ECO:0000256" key="4">
    <source>
        <dbReference type="ARBA" id="ARBA00022475"/>
    </source>
</evidence>
<keyword evidence="8" id="KW-0406">Ion transport</keyword>
<reference evidence="15" key="1">
    <citation type="journal article" date="2002" name="Science">
        <title>The genome sequence of the malaria mosquito Anopheles gambiae.</title>
        <authorList>
            <person name="Holt R.A."/>
            <person name="Subramanian G.M."/>
            <person name="Halpern A."/>
            <person name="Sutton G.G."/>
            <person name="Charlab R."/>
            <person name="Nusskern D.R."/>
            <person name="Wincker P."/>
            <person name="Clark A.G."/>
            <person name="Ribeiro J.M."/>
            <person name="Wides R."/>
            <person name="Salzberg S.L."/>
            <person name="Loftus B."/>
            <person name="Yandell M."/>
            <person name="Majoros W.H."/>
            <person name="Rusch D.B."/>
            <person name="Lai Z."/>
            <person name="Kraft C.L."/>
            <person name="Abril J.F."/>
            <person name="Anthouard V."/>
            <person name="Arensburger P."/>
            <person name="Atkinson P.W."/>
            <person name="Baden H."/>
            <person name="de Berardinis V."/>
            <person name="Baldwin D."/>
            <person name="Benes V."/>
            <person name="Biedler J."/>
            <person name="Blass C."/>
            <person name="Bolanos R."/>
            <person name="Boscus D."/>
            <person name="Barnstead M."/>
            <person name="Cai S."/>
            <person name="Center A."/>
            <person name="Chaturverdi K."/>
            <person name="Christophides G.K."/>
            <person name="Chrystal M.A."/>
            <person name="Clamp M."/>
            <person name="Cravchik A."/>
            <person name="Curwen V."/>
            <person name="Dana A."/>
            <person name="Delcher A."/>
            <person name="Dew I."/>
            <person name="Evans C.A."/>
            <person name="Flanigan M."/>
            <person name="Grundschober-Freimoser A."/>
            <person name="Friedli L."/>
            <person name="Gu Z."/>
            <person name="Guan P."/>
            <person name="Guigo R."/>
            <person name="Hillenmeyer M.E."/>
            <person name="Hladun S.L."/>
            <person name="Hogan J.R."/>
            <person name="Hong Y.S."/>
            <person name="Hoover J."/>
            <person name="Jaillon O."/>
            <person name="Ke Z."/>
            <person name="Kodira C."/>
            <person name="Kokoza E."/>
            <person name="Koutsos A."/>
            <person name="Letunic I."/>
            <person name="Levitsky A."/>
            <person name="Liang Y."/>
            <person name="Lin J.J."/>
            <person name="Lobo N.F."/>
            <person name="Lopez J.R."/>
            <person name="Malek J.A."/>
            <person name="McIntosh T.C."/>
            <person name="Meister S."/>
            <person name="Miller J."/>
            <person name="Mobarry C."/>
            <person name="Mongin E."/>
            <person name="Murphy S.D."/>
            <person name="O'Brochta D.A."/>
            <person name="Pfannkoch C."/>
            <person name="Qi R."/>
            <person name="Regier M.A."/>
            <person name="Remington K."/>
            <person name="Shao H."/>
            <person name="Sharakhova M.V."/>
            <person name="Sitter C.D."/>
            <person name="Shetty J."/>
            <person name="Smith T.J."/>
            <person name="Strong R."/>
            <person name="Sun J."/>
            <person name="Thomasova D."/>
            <person name="Ton L.Q."/>
            <person name="Topalis P."/>
            <person name="Tu Z."/>
            <person name="Unger M.F."/>
            <person name="Walenz B."/>
            <person name="Wang A."/>
            <person name="Wang J."/>
            <person name="Wang M."/>
            <person name="Wang X."/>
            <person name="Woodford K.J."/>
            <person name="Wortman J.R."/>
            <person name="Wu M."/>
            <person name="Yao A."/>
            <person name="Zdobnov E.M."/>
            <person name="Zhang H."/>
            <person name="Zhao Q."/>
            <person name="Zhao S."/>
            <person name="Zhu S.C."/>
            <person name="Zhimulev I."/>
            <person name="Coluzzi M."/>
            <person name="della Torre A."/>
            <person name="Roth C.W."/>
            <person name="Louis C."/>
            <person name="Kalush F."/>
            <person name="Mural R.J."/>
            <person name="Myers E.W."/>
            <person name="Adams M.D."/>
            <person name="Smith H.O."/>
            <person name="Broder S."/>
            <person name="Gardner M.J."/>
            <person name="Fraser C.M."/>
            <person name="Birney E."/>
            <person name="Bork P."/>
            <person name="Brey P.T."/>
            <person name="Venter J.C."/>
            <person name="Weissenbach J."/>
            <person name="Kafatos F.C."/>
            <person name="Collins F.H."/>
            <person name="Hoffman S.L."/>
        </authorList>
    </citation>
    <scope>NUCLEOTIDE SEQUENCE [LARGE SCALE GENOMIC DNA]</scope>
    <source>
        <strain evidence="15">PEST</strain>
    </source>
</reference>
<feature type="region of interest" description="Disordered" evidence="12">
    <location>
        <begin position="583"/>
        <end position="604"/>
    </location>
</feature>
<feature type="transmembrane region" description="Helical" evidence="13">
    <location>
        <begin position="418"/>
        <end position="438"/>
    </location>
</feature>
<dbReference type="InParanoid" id="Q7Q6K4"/>
<reference evidence="15" key="5">
    <citation type="submission" date="2011-05" db="EMBL/GenBank/DDBJ databases">
        <authorList>
            <consortium name="VectorBase"/>
        </authorList>
    </citation>
    <scope>NUCLEOTIDE SEQUENCE</scope>
    <source>
        <strain evidence="15">PEST</strain>
    </source>
</reference>
<keyword evidence="9 13" id="KW-0472">Membrane</keyword>
<protein>
    <submittedName>
        <fullName evidence="15">AGAP005795-PA</fullName>
    </submittedName>
</protein>
<name>Q7Q6K4_ANOGA</name>
<gene>
    <name evidence="15" type="ORF">AgaP_AGAP005795</name>
</gene>
<feature type="signal peptide" evidence="14">
    <location>
        <begin position="1"/>
        <end position="19"/>
    </location>
</feature>
<feature type="transmembrane region" description="Helical" evidence="13">
    <location>
        <begin position="194"/>
        <end position="212"/>
    </location>
</feature>
<comment type="subcellular location">
    <subcellularLocation>
        <location evidence="1">Cell membrane</location>
        <topology evidence="1">Multi-pass membrane protein</topology>
    </subcellularLocation>
</comment>
<dbReference type="CDD" id="cd11492">
    <property type="entry name" value="SLC5sbd_NIS-SMVT"/>
    <property type="match status" value="1"/>
</dbReference>
<feature type="transmembrane region" description="Helical" evidence="13">
    <location>
        <begin position="370"/>
        <end position="397"/>
    </location>
</feature>
<dbReference type="GO" id="GO:0022857">
    <property type="term" value="F:transmembrane transporter activity"/>
    <property type="evidence" value="ECO:0007669"/>
    <property type="project" value="InterPro"/>
</dbReference>
<evidence type="ECO:0000256" key="12">
    <source>
        <dbReference type="SAM" id="MobiDB-lite"/>
    </source>
</evidence>
<dbReference type="PhylomeDB" id="Q7Q6K4"/>
<keyword evidence="5 13" id="KW-0812">Transmembrane</keyword>
<reference evidence="15" key="3">
    <citation type="journal article" date="2004" name="Trends Parasitol.">
        <title>The Anopheles gambiae genome: an update.</title>
        <authorList>
            <person name="Mongin E."/>
            <person name="Louis C."/>
            <person name="Holt R.A."/>
            <person name="Birney E."/>
            <person name="Collins F.H."/>
        </authorList>
    </citation>
    <scope>NUCLEOTIDE SEQUENCE</scope>
    <source>
        <strain evidence="15">PEST</strain>
    </source>
</reference>
<evidence type="ECO:0000256" key="6">
    <source>
        <dbReference type="ARBA" id="ARBA00022989"/>
    </source>
</evidence>
<dbReference type="EMBL" id="AAAB01008960">
    <property type="protein sequence ID" value="EAA11888.4"/>
    <property type="molecule type" value="Genomic_DNA"/>
</dbReference>
<sequence length="712" mass="76146">MASYCRYLLVVLLAGVALGQPESIRTEPTDDLRPTFTVYDYLAVAFMLVISIGIGVFYGWFEKRGSSGADAAGGESSDDFLLGSGMSLFPVTLSLTTSFITAIELLGNPAEMFFSGTQFSLIVISMVLVVPVAVKVFYPIYYKLDVTSCYEYLGMRFDKRIRTFGAVLYILQMLFYTSVAVLAPAIALSEATGLNKYIAVVLIYFVCIFYSSQGGMKAVVIADTFQACVLLLSLILILALGTHYSAGLSDVFSRAAEHDRIEFFNFDPNPTTRHSVFSVIIGGFFYWTSMFCTNQASVQKCMSLKSLKTAKLALYFSLLGLIAVFLMNFYTGLMTFAHYSDCDPLAVGQITAPDQLLPFYVMDVFGHIKFMAGIFVAGIFAASLGTVAAALNSLAAVTCEDLLVSGMELKIPAGKGALYAKWMSLGFGLVSFGLVFVVERLGGILQATLTLNGLIGGVTLGLFSLGIFFRRANSKGTMIGGIVSLVLVIAVGVLAQLNNEPTAPLPSSVEGCNATLSLDGRLHSGGFAYDIEPTDDGSSSWFASVYQISYMWYSCLGTLLTVILGLLISLLTSDEPSFGSCFSRSTTATESELPTTDANPSASSKKDSLQCVVVSGGEGKRTTAAKLSVGSMAPLALMMRTSVKLTPAGGARPLENDASIGSSQASIYSLGQQTVTSELDGSSAEEERGVLDRSVSSIPPTQSPMRVETERF</sequence>
<dbReference type="eggNOG" id="KOG2349">
    <property type="taxonomic scope" value="Eukaryota"/>
</dbReference>
<evidence type="ECO:0000256" key="8">
    <source>
        <dbReference type="ARBA" id="ARBA00023065"/>
    </source>
</evidence>
<dbReference type="Pfam" id="PF00474">
    <property type="entry name" value="SSF"/>
    <property type="match status" value="1"/>
</dbReference>
<dbReference type="Gene3D" id="1.20.1730.10">
    <property type="entry name" value="Sodium/glucose cotransporter"/>
    <property type="match status" value="1"/>
</dbReference>
<feature type="compositionally biased region" description="Polar residues" evidence="12">
    <location>
        <begin position="583"/>
        <end position="603"/>
    </location>
</feature>
<keyword evidence="7" id="KW-0915">Sodium</keyword>
<dbReference type="GO" id="GO:0006814">
    <property type="term" value="P:sodium ion transport"/>
    <property type="evidence" value="ECO:0007669"/>
    <property type="project" value="UniProtKB-KW"/>
</dbReference>
<dbReference type="OMA" id="TYEHIYS"/>
<keyword evidence="4" id="KW-1003">Cell membrane</keyword>
<feature type="transmembrane region" description="Helical" evidence="13">
    <location>
        <begin position="42"/>
        <end position="61"/>
    </location>
</feature>
<proteinExistence type="inferred from homology"/>
<dbReference type="InterPro" id="IPR038377">
    <property type="entry name" value="Na/Glc_symporter_sf"/>
</dbReference>
<evidence type="ECO:0000256" key="7">
    <source>
        <dbReference type="ARBA" id="ARBA00023053"/>
    </source>
</evidence>
<accession>Q7Q6K4</accession>
<evidence type="ECO:0000256" key="10">
    <source>
        <dbReference type="ARBA" id="ARBA00023201"/>
    </source>
</evidence>
<keyword evidence="6 13" id="KW-1133">Transmembrane helix</keyword>
<evidence type="ECO:0000256" key="5">
    <source>
        <dbReference type="ARBA" id="ARBA00022692"/>
    </source>
</evidence>
<dbReference type="VEuPathDB" id="VectorBase:AGAMI1_003579"/>
<feature type="compositionally biased region" description="Polar residues" evidence="12">
    <location>
        <begin position="694"/>
        <end position="704"/>
    </location>
</feature>
<dbReference type="PROSITE" id="PS50283">
    <property type="entry name" value="NA_SOLUT_SYMP_3"/>
    <property type="match status" value="1"/>
</dbReference>
<evidence type="ECO:0000256" key="3">
    <source>
        <dbReference type="ARBA" id="ARBA00022448"/>
    </source>
</evidence>
<reference evidence="15" key="4">
    <citation type="journal article" date="2007" name="Genome Biol.">
        <title>Update of the Anopheles gambiae PEST genome assembly.</title>
        <authorList>
            <person name="Sharakhova M.V."/>
            <person name="Hammond M.P."/>
            <person name="Lobo N.F."/>
            <person name="Krzywinski J."/>
            <person name="Unger M.F."/>
            <person name="Hillenmeyer M.E."/>
            <person name="Bruggner R.V."/>
            <person name="Birney E."/>
            <person name="Collins F.H."/>
        </authorList>
    </citation>
    <scope>NUCLEOTIDE SEQUENCE</scope>
    <source>
        <strain evidence="15">PEST</strain>
    </source>
</reference>
<dbReference type="InterPro" id="IPR001734">
    <property type="entry name" value="Na/solute_symporter"/>
</dbReference>
<feature type="transmembrane region" description="Helical" evidence="13">
    <location>
        <begin position="312"/>
        <end position="330"/>
    </location>
</feature>
<feature type="transmembrane region" description="Helical" evidence="13">
    <location>
        <begin position="119"/>
        <end position="142"/>
    </location>
</feature>
<comment type="similarity">
    <text evidence="2 11">Belongs to the sodium:solute symporter (SSF) (TC 2.A.21) family.</text>
</comment>
<evidence type="ECO:0000256" key="13">
    <source>
        <dbReference type="SAM" id="Phobius"/>
    </source>
</evidence>
<dbReference type="NCBIfam" id="TIGR00813">
    <property type="entry name" value="sss"/>
    <property type="match status" value="1"/>
</dbReference>
<feature type="transmembrane region" description="Helical" evidence="13">
    <location>
        <begin position="550"/>
        <end position="571"/>
    </location>
</feature>